<feature type="transmembrane region" description="Helical" evidence="1">
    <location>
        <begin position="20"/>
        <end position="40"/>
    </location>
</feature>
<gene>
    <name evidence="2" type="ORF">CHARACLAT_012970</name>
</gene>
<reference evidence="2 3" key="1">
    <citation type="submission" date="2021-06" db="EMBL/GenBank/DDBJ databases">
        <authorList>
            <person name="Palmer J.M."/>
        </authorList>
    </citation>
    <scope>NUCLEOTIDE SEQUENCE [LARGE SCALE GENOMIC DNA]</scope>
    <source>
        <strain evidence="2 3">CL_MEX2019</strain>
        <tissue evidence="2">Muscle</tissue>
    </source>
</reference>
<accession>A0ABU7E0G6</accession>
<keyword evidence="1" id="KW-0812">Transmembrane</keyword>
<name>A0ABU7E0G6_9TELE</name>
<comment type="caution">
    <text evidence="2">The sequence shown here is derived from an EMBL/GenBank/DDBJ whole genome shotgun (WGS) entry which is preliminary data.</text>
</comment>
<evidence type="ECO:0000313" key="3">
    <source>
        <dbReference type="Proteomes" id="UP001352852"/>
    </source>
</evidence>
<sequence>MVKKINSKRQHSQKPGFERLIFIFHSCSLFFYVALFFSLREMERDMPFLPAFASLWCFSGLLYCMCPAQSHAQTEEQPVDYPVSHQHTTYHSRKPSPANVTCF</sequence>
<keyword evidence="1" id="KW-1133">Transmembrane helix</keyword>
<dbReference type="Proteomes" id="UP001352852">
    <property type="component" value="Unassembled WGS sequence"/>
</dbReference>
<keyword evidence="1" id="KW-0472">Membrane</keyword>
<evidence type="ECO:0000256" key="1">
    <source>
        <dbReference type="SAM" id="Phobius"/>
    </source>
</evidence>
<evidence type="ECO:0000313" key="2">
    <source>
        <dbReference type="EMBL" id="MED6280657.1"/>
    </source>
</evidence>
<organism evidence="2 3">
    <name type="scientific">Characodon lateralis</name>
    <dbReference type="NCBI Taxonomy" id="208331"/>
    <lineage>
        <taxon>Eukaryota</taxon>
        <taxon>Metazoa</taxon>
        <taxon>Chordata</taxon>
        <taxon>Craniata</taxon>
        <taxon>Vertebrata</taxon>
        <taxon>Euteleostomi</taxon>
        <taxon>Actinopterygii</taxon>
        <taxon>Neopterygii</taxon>
        <taxon>Teleostei</taxon>
        <taxon>Neoteleostei</taxon>
        <taxon>Acanthomorphata</taxon>
        <taxon>Ovalentaria</taxon>
        <taxon>Atherinomorphae</taxon>
        <taxon>Cyprinodontiformes</taxon>
        <taxon>Goodeidae</taxon>
        <taxon>Characodon</taxon>
    </lineage>
</organism>
<keyword evidence="3" id="KW-1185">Reference proteome</keyword>
<dbReference type="EMBL" id="JAHUTJ010041902">
    <property type="protein sequence ID" value="MED6280657.1"/>
    <property type="molecule type" value="Genomic_DNA"/>
</dbReference>
<proteinExistence type="predicted"/>
<protein>
    <submittedName>
        <fullName evidence="2">Uncharacterized protein</fullName>
    </submittedName>
</protein>